<dbReference type="EC" id="2.3.3.10" evidence="3"/>
<keyword evidence="1 3" id="KW-0808">Transferase</keyword>
<accession>A0ABU5MQE3</accession>
<dbReference type="RefSeq" id="WP_116438274.1">
    <property type="nucleotide sequence ID" value="NZ_NNRR02000001.1"/>
</dbReference>
<protein>
    <submittedName>
        <fullName evidence="3">Hydroxymethylglutaryl-CoA synthase</fullName>
        <ecNumber evidence="3">2.3.3.10</ecNumber>
    </submittedName>
</protein>
<dbReference type="GO" id="GO:0004421">
    <property type="term" value="F:hydroxymethylglutaryl-CoA synthase activity"/>
    <property type="evidence" value="ECO:0007669"/>
    <property type="project" value="UniProtKB-EC"/>
</dbReference>
<feature type="domain" description="Hydroxymethylglutaryl-coenzyme A synthase N-terminal" evidence="2">
    <location>
        <begin position="16"/>
        <end position="180"/>
    </location>
</feature>
<proteinExistence type="predicted"/>
<dbReference type="InterPro" id="IPR011554">
    <property type="entry name" value="HMG_CoA_synthase_prok"/>
</dbReference>
<reference evidence="3 4" key="1">
    <citation type="journal article" date="2021" name="Microb. Ecol.">
        <title>A Generalist Lifestyle Allows Rare Gardnerella spp. to Persist at Low Levels in the Vaginal Microbiome.</title>
        <authorList>
            <person name="Khan S."/>
            <person name="Vancuren S.J."/>
            <person name="Hill J.E."/>
        </authorList>
    </citation>
    <scope>NUCLEOTIDE SEQUENCE [LARGE SCALE GENOMIC DNA]</scope>
    <source>
        <strain evidence="3 4">GH020</strain>
    </source>
</reference>
<keyword evidence="4" id="KW-1185">Reference proteome</keyword>
<organism evidence="3 4">
    <name type="scientific">Gardnerella piotii</name>
    <dbReference type="NCBI Taxonomy" id="2792977"/>
    <lineage>
        <taxon>Bacteria</taxon>
        <taxon>Bacillati</taxon>
        <taxon>Actinomycetota</taxon>
        <taxon>Actinomycetes</taxon>
        <taxon>Bifidobacteriales</taxon>
        <taxon>Bifidobacteriaceae</taxon>
        <taxon>Gardnerella</taxon>
    </lineage>
</organism>
<evidence type="ECO:0000259" key="2">
    <source>
        <dbReference type="Pfam" id="PF01154"/>
    </source>
</evidence>
<comment type="caution">
    <text evidence="3">The sequence shown here is derived from an EMBL/GenBank/DDBJ whole genome shotgun (WGS) entry which is preliminary data.</text>
</comment>
<sequence length="445" mass="48820">MSNTSQNTPGNTPQIPPKVGIDRITFATPNCYLSMKDLAIARGIDPNKFTIGIGQSQQAVPPNHQDIVTLGAQAALPLMPYIDSNRLKMVIVGTESGVDASKSSALYIHKLLNLSAWVRCVEVKEACYGGTAALMMARDYVLVHPGAQVLVIAADIARYGVGTPGEVTQGAGAVAMLVSENPRVLQINDDSVVKSAEIQDFWRPVYQSTALARGKFSTEQYIRMFCDVWQRYSAENACNFNDFEAICFHLPYTKMGLKALRAGLEENSGAPHSCDGAPTTDDTRERLLARYQDSTQYSRRIGNIYTGSLYLGLISLLDYDYFRNSCDSSESACDLSSATHSNESPTRPSPLLPGQKIGLFSYGSGAVAEFFSATLVPGWRSALFSNQHIKTLNNRTQLTVSQYEEMFNSAAPYSPQDFVSSQKNRSGARFVLDSIKSQERNYRSI</sequence>
<dbReference type="NCBIfam" id="TIGR01835">
    <property type="entry name" value="HMG-CoA-S_prok"/>
    <property type="match status" value="1"/>
</dbReference>
<dbReference type="PANTHER" id="PTHR43323:SF2">
    <property type="entry name" value="HYDROXYMETHYLGLUTARYL-COA SYNTHASE"/>
    <property type="match status" value="1"/>
</dbReference>
<dbReference type="Proteomes" id="UP000257886">
    <property type="component" value="Unassembled WGS sequence"/>
</dbReference>
<dbReference type="Pfam" id="PF01154">
    <property type="entry name" value="HMG_CoA_synt_N"/>
    <property type="match status" value="1"/>
</dbReference>
<gene>
    <name evidence="3" type="ORF">CG393_002190</name>
</gene>
<dbReference type="EMBL" id="NNRR02000001">
    <property type="protein sequence ID" value="MDZ7544494.1"/>
    <property type="molecule type" value="Genomic_DNA"/>
</dbReference>
<dbReference type="PANTHER" id="PTHR43323">
    <property type="entry name" value="3-HYDROXY-3-METHYLGLUTARYL COENZYME A SYNTHASE"/>
    <property type="match status" value="1"/>
</dbReference>
<evidence type="ECO:0000256" key="1">
    <source>
        <dbReference type="ARBA" id="ARBA00022679"/>
    </source>
</evidence>
<dbReference type="SUPFAM" id="SSF53901">
    <property type="entry name" value="Thiolase-like"/>
    <property type="match status" value="2"/>
</dbReference>
<name>A0ABU5MQE3_9BIFI</name>
<dbReference type="CDD" id="cd00827">
    <property type="entry name" value="init_cond_enzymes"/>
    <property type="match status" value="1"/>
</dbReference>
<evidence type="ECO:0000313" key="3">
    <source>
        <dbReference type="EMBL" id="MDZ7544494.1"/>
    </source>
</evidence>
<dbReference type="Gene3D" id="3.40.47.10">
    <property type="match status" value="1"/>
</dbReference>
<evidence type="ECO:0000313" key="4">
    <source>
        <dbReference type="Proteomes" id="UP000257886"/>
    </source>
</evidence>
<dbReference type="InterPro" id="IPR016039">
    <property type="entry name" value="Thiolase-like"/>
</dbReference>
<dbReference type="InterPro" id="IPR013528">
    <property type="entry name" value="HMG_CoA_synth_N"/>
</dbReference>
<keyword evidence="3" id="KW-0012">Acyltransferase</keyword>